<evidence type="ECO:0000313" key="2">
    <source>
        <dbReference type="EMBL" id="MCU6678668.1"/>
    </source>
</evidence>
<dbReference type="InterPro" id="IPR003959">
    <property type="entry name" value="ATPase_AAA_core"/>
</dbReference>
<protein>
    <submittedName>
        <fullName evidence="2">AAA family ATPase</fullName>
    </submittedName>
</protein>
<dbReference type="SUPFAM" id="SSF52540">
    <property type="entry name" value="P-loop containing nucleoside triphosphate hydrolases"/>
    <property type="match status" value="1"/>
</dbReference>
<feature type="domain" description="ATPase AAA-type core" evidence="1">
    <location>
        <begin position="300"/>
        <end position="379"/>
    </location>
</feature>
<comment type="caution">
    <text evidence="2">The sequence shown here is derived from an EMBL/GenBank/DDBJ whole genome shotgun (WGS) entry which is preliminary data.</text>
</comment>
<dbReference type="InterPro" id="IPR051396">
    <property type="entry name" value="Bact_Antivir_Def_Nuclease"/>
</dbReference>
<dbReference type="Pfam" id="PF13304">
    <property type="entry name" value="AAA_21"/>
    <property type="match status" value="1"/>
</dbReference>
<keyword evidence="3" id="KW-1185">Reference proteome</keyword>
<proteinExistence type="predicted"/>
<dbReference type="PANTHER" id="PTHR43581:SF2">
    <property type="entry name" value="EXCINUCLEASE ATPASE SUBUNIT"/>
    <property type="match status" value="1"/>
</dbReference>
<name>A0ABT2RCU6_9ENTR</name>
<accession>A0ABT2RCU6</accession>
<dbReference type="RefSeq" id="WP_262663155.1">
    <property type="nucleotide sequence ID" value="NZ_JAMHKS010000074.1"/>
</dbReference>
<dbReference type="PANTHER" id="PTHR43581">
    <property type="entry name" value="ATP/GTP PHOSPHATASE"/>
    <property type="match status" value="1"/>
</dbReference>
<dbReference type="Proteomes" id="UP001062027">
    <property type="component" value="Unassembled WGS sequence"/>
</dbReference>
<sequence length="655" mass="74599">MYLKNIQIDNYGAIPKLNIEFPFNDDGTPKPVVLVGKNGSGKTLLTSSIVDSLIQIKRSEFHSITEAKDNSYYKAGKKDYIREGQLFSFVRISYVLNDAKRLVYNDITSYTPSETQKLLQHYNINFQHDFTDNGFSKSIEGEAKGVFSKNAILYFPVNRYYNPAWLVERTDPRIETIESYVGKNTDNFIKTNVINSIESWILDVILDAELYEKQIIPAQPYILLGGVFQPINGSLIGANKGKNTQIQFLINKVLTTILKSKIPNLESARFGISNKESGRKISVIIREKGSDNDVMISPTFSHMSSGEAMLVALFCSIIKNFDAVSGAEKLNLTEITGLVIIDEIDLNLHIEYAKKAVPELLSLFPKVQFIITSHSPFFLLGMKDIFNLNYQVISTPGGEIIEESDFEELQTAYSIFIERFEDIKENLTILENEIYKSTRTLVITEGKTDWKHLKAALLHYQDKGEFKELDFSFHEYEDASFSDDKLHNFLTNVAQVSNTKKIIGIFDRDEGNGRKYSNNKINELGNNVYAMTIPQPEHRSYHDGICIEFMYKDNDLFKENEDGRRLYVSSQFNDNGRLIKDIRVGVQNHNKIKGKNNIKNDNIVDSEVIDISGRSLAMSKNDFANAVLNQCDTFKGMDFSAFRELFETLSEIIKK</sequence>
<organism evidence="2 3">
    <name type="scientific">Leclercia tamurae</name>
    <dbReference type="NCBI Taxonomy" id="2926467"/>
    <lineage>
        <taxon>Bacteria</taxon>
        <taxon>Pseudomonadati</taxon>
        <taxon>Pseudomonadota</taxon>
        <taxon>Gammaproteobacteria</taxon>
        <taxon>Enterobacterales</taxon>
        <taxon>Enterobacteriaceae</taxon>
        <taxon>Leclercia</taxon>
    </lineage>
</organism>
<dbReference type="InterPro" id="IPR027417">
    <property type="entry name" value="P-loop_NTPase"/>
</dbReference>
<gene>
    <name evidence="2" type="ORF">M8318_13415</name>
</gene>
<reference evidence="2" key="1">
    <citation type="submission" date="2022-05" db="EMBL/GenBank/DDBJ databases">
        <title>Description of a novel species of Leclercia; Leclercia tamurae and the Proposal for a Novel Genus Silvania gen. nov. Containing Two Novel Species Silvania hatchlandensis sp. nov. and Silvania confinis sp. nov. Isolated from the Rhizosphere of Oak.</title>
        <authorList>
            <person name="Maddock D.W."/>
            <person name="Brady C.L."/>
            <person name="Denman S."/>
            <person name="Arnold D."/>
        </authorList>
    </citation>
    <scope>NUCLEOTIDE SEQUENCE</scope>
    <source>
        <strain evidence="2">H6S3</strain>
    </source>
</reference>
<evidence type="ECO:0000259" key="1">
    <source>
        <dbReference type="Pfam" id="PF13304"/>
    </source>
</evidence>
<dbReference type="Gene3D" id="3.40.50.300">
    <property type="entry name" value="P-loop containing nucleotide triphosphate hydrolases"/>
    <property type="match status" value="2"/>
</dbReference>
<evidence type="ECO:0000313" key="3">
    <source>
        <dbReference type="Proteomes" id="UP001062027"/>
    </source>
</evidence>
<dbReference type="EMBL" id="JAMHKS010000074">
    <property type="protein sequence ID" value="MCU6678668.1"/>
    <property type="molecule type" value="Genomic_DNA"/>
</dbReference>